<protein>
    <submittedName>
        <fullName evidence="2">Uncharacterized protein</fullName>
    </submittedName>
</protein>
<reference evidence="2" key="2">
    <citation type="submission" date="2022-01" db="EMBL/GenBank/DDBJ databases">
        <authorList>
            <person name="Yamashiro T."/>
            <person name="Shiraishi A."/>
            <person name="Satake H."/>
            <person name="Nakayama K."/>
        </authorList>
    </citation>
    <scope>NUCLEOTIDE SEQUENCE</scope>
</reference>
<feature type="compositionally biased region" description="Basic and acidic residues" evidence="1">
    <location>
        <begin position="308"/>
        <end position="318"/>
    </location>
</feature>
<proteinExistence type="predicted"/>
<feature type="compositionally biased region" description="Basic and acidic residues" evidence="1">
    <location>
        <begin position="225"/>
        <end position="237"/>
    </location>
</feature>
<feature type="compositionally biased region" description="Acidic residues" evidence="1">
    <location>
        <begin position="269"/>
        <end position="291"/>
    </location>
</feature>
<dbReference type="Proteomes" id="UP001151760">
    <property type="component" value="Unassembled WGS sequence"/>
</dbReference>
<sequence>MSSITAQQNKLDLELVPKDKRLEIGKCNGRLTRGMKPREPTFQVALDALALTPCYYAFLITADVLEVYMHQFWNFVYKHDTFYRFKLDKKRFKLTLKIFRDIFKICLRVQGQDFDTLHTNEEIVSFLRELGHTREINSLNDVVVDQMHQPWQTFAALISKSLSGKTTAVPPKIARKFKKAFSTKKDINQNLVHVDEEPVKKAKRVKRPTKKSTTTPTAGIVIRDAPMETKSKMKEKVDITRGKGIKLLSEVALTKDAQFKEHETKENESASESDQQENEKEAEDDEEEKEEEFVHTPSNTDDEDDTNVESKTKNKAEGVEDEEMDYTTSLLYEDMDVRRNDLVYTDEGFAQQEGTKMKMINAQQGNANLEITHDQVIEDANVTISNVPKETEVPATSSSRSSDLASKFLNFSDIYPTYAEIVSPMDVPVHHESYDLDKSLFSTYDNVYSLKRIREDKDKDEGPSA</sequence>
<reference evidence="2" key="1">
    <citation type="journal article" date="2022" name="Int. J. Mol. Sci.">
        <title>Draft Genome of Tanacetum Coccineum: Genomic Comparison of Closely Related Tanacetum-Family Plants.</title>
        <authorList>
            <person name="Yamashiro T."/>
            <person name="Shiraishi A."/>
            <person name="Nakayama K."/>
            <person name="Satake H."/>
        </authorList>
    </citation>
    <scope>NUCLEOTIDE SEQUENCE</scope>
</reference>
<dbReference type="EMBL" id="BQNB010010650">
    <property type="protein sequence ID" value="GJS80152.1"/>
    <property type="molecule type" value="Genomic_DNA"/>
</dbReference>
<feature type="compositionally biased region" description="Basic and acidic residues" evidence="1">
    <location>
        <begin position="257"/>
        <end position="268"/>
    </location>
</feature>
<feature type="region of interest" description="Disordered" evidence="1">
    <location>
        <begin position="199"/>
        <end position="237"/>
    </location>
</feature>
<evidence type="ECO:0000313" key="2">
    <source>
        <dbReference type="EMBL" id="GJS80152.1"/>
    </source>
</evidence>
<comment type="caution">
    <text evidence="2">The sequence shown here is derived from an EMBL/GenBank/DDBJ whole genome shotgun (WGS) entry which is preliminary data.</text>
</comment>
<keyword evidence="3" id="KW-1185">Reference proteome</keyword>
<accession>A0ABQ4YTC4</accession>
<evidence type="ECO:0000256" key="1">
    <source>
        <dbReference type="SAM" id="MobiDB-lite"/>
    </source>
</evidence>
<feature type="compositionally biased region" description="Basic residues" evidence="1">
    <location>
        <begin position="201"/>
        <end position="210"/>
    </location>
</feature>
<organism evidence="2 3">
    <name type="scientific">Tanacetum coccineum</name>
    <dbReference type="NCBI Taxonomy" id="301880"/>
    <lineage>
        <taxon>Eukaryota</taxon>
        <taxon>Viridiplantae</taxon>
        <taxon>Streptophyta</taxon>
        <taxon>Embryophyta</taxon>
        <taxon>Tracheophyta</taxon>
        <taxon>Spermatophyta</taxon>
        <taxon>Magnoliopsida</taxon>
        <taxon>eudicotyledons</taxon>
        <taxon>Gunneridae</taxon>
        <taxon>Pentapetalae</taxon>
        <taxon>asterids</taxon>
        <taxon>campanulids</taxon>
        <taxon>Asterales</taxon>
        <taxon>Asteraceae</taxon>
        <taxon>Asteroideae</taxon>
        <taxon>Anthemideae</taxon>
        <taxon>Anthemidinae</taxon>
        <taxon>Tanacetum</taxon>
    </lineage>
</organism>
<feature type="region of interest" description="Disordered" evidence="1">
    <location>
        <begin position="257"/>
        <end position="325"/>
    </location>
</feature>
<name>A0ABQ4YTC4_9ASTR</name>
<gene>
    <name evidence="2" type="ORF">Tco_0730033</name>
</gene>
<evidence type="ECO:0000313" key="3">
    <source>
        <dbReference type="Proteomes" id="UP001151760"/>
    </source>
</evidence>